<evidence type="ECO:0000256" key="6">
    <source>
        <dbReference type="SAM" id="Phobius"/>
    </source>
</evidence>
<evidence type="ECO:0000256" key="5">
    <source>
        <dbReference type="SAM" id="MobiDB-lite"/>
    </source>
</evidence>
<accession>E1SNR7</accession>
<dbReference type="PANTHER" id="PTHR32089">
    <property type="entry name" value="METHYL-ACCEPTING CHEMOTAXIS PROTEIN MCPB"/>
    <property type="match status" value="1"/>
</dbReference>
<keyword evidence="6" id="KW-0472">Membrane</keyword>
<sequence length="652" mass="71793">MVLQWVIALGLVASALWGLWQLNQAINRLSNEALPVATLAAAVDKGVLQMDQTLRQGISAPDTETFEHSRTAFDEASRHTEAMLSELTRQVDDGLRQDAERLGESVQLLTARMRPLLDKAARHLEVEAALTRGRGYLLYAIGSARDEMSRLVPLLFAGNEGARMAYESFISDAGALMTVQMNLMSAGKVADARRQLNDAKGLISRMRFQYTALLRENPELETYPSVQMALEALEQGMETGGMFPLQLERVQLEVDSRQGQLELAPALAGIGQQLGQLITHTQVQVADSEQQTQAVINQSQQWLVALTVLGVLLMVALTLLLVSQLRHALKALKGVIQGMAEGDFTQRCHLTQPAEFAQLGQWLNRANEQNREVLGQLHQRGEELHQAARISAGISHRQQEELGQQSEQINRIAAAVAQMDASMQSIAGESRDSETQSRRSATLARDGRQALVRTSEHLDNLASHLQANDQRMDELDTQVDQIGAVAEVIHHIAERTNLLALNAAIEAVRAGEQGRGFAVVADEVRKLAAQTREQTDSIESMIQTLHLAARNARDAALASREEMDRTHALRQQLDEAMAQIQQAVVTVEQRAVAISQATSEQTQACHHASETLSDLARQSGHRQNQINELSVQSEQVAGIANEQREKLSRFTV</sequence>
<feature type="region of interest" description="Disordered" evidence="5">
    <location>
        <begin position="425"/>
        <end position="447"/>
    </location>
</feature>
<dbReference type="InterPro" id="IPR003660">
    <property type="entry name" value="HAMP_dom"/>
</dbReference>
<evidence type="ECO:0000256" key="1">
    <source>
        <dbReference type="ARBA" id="ARBA00004370"/>
    </source>
</evidence>
<organism evidence="9 10">
    <name type="scientific">Ferrimonas balearica (strain DSM 9799 / CCM 4581 / KCTC 23876 / PAT)</name>
    <dbReference type="NCBI Taxonomy" id="550540"/>
    <lineage>
        <taxon>Bacteria</taxon>
        <taxon>Pseudomonadati</taxon>
        <taxon>Pseudomonadota</taxon>
        <taxon>Gammaproteobacteria</taxon>
        <taxon>Alteromonadales</taxon>
        <taxon>Ferrimonadaceae</taxon>
        <taxon>Ferrimonas</taxon>
    </lineage>
</organism>
<keyword evidence="2 4" id="KW-0807">Transducer</keyword>
<dbReference type="Pfam" id="PF00015">
    <property type="entry name" value="MCPsignal"/>
    <property type="match status" value="1"/>
</dbReference>
<dbReference type="PANTHER" id="PTHR32089:SF120">
    <property type="entry name" value="METHYL-ACCEPTING CHEMOTAXIS PROTEIN TLPQ"/>
    <property type="match status" value="1"/>
</dbReference>
<protein>
    <submittedName>
        <fullName evidence="9">Methyl-accepting chemotaxis sensory transducer</fullName>
    </submittedName>
</protein>
<dbReference type="EMBL" id="CP002209">
    <property type="protein sequence ID" value="ADN77724.1"/>
    <property type="molecule type" value="Genomic_DNA"/>
</dbReference>
<keyword evidence="6" id="KW-0812">Transmembrane</keyword>
<feature type="domain" description="Methyl-accepting transducer" evidence="7">
    <location>
        <begin position="380"/>
        <end position="616"/>
    </location>
</feature>
<evidence type="ECO:0000313" key="10">
    <source>
        <dbReference type="Proteomes" id="UP000006683"/>
    </source>
</evidence>
<dbReference type="PROSITE" id="PS50885">
    <property type="entry name" value="HAMP"/>
    <property type="match status" value="1"/>
</dbReference>
<dbReference type="GO" id="GO:0004888">
    <property type="term" value="F:transmembrane signaling receptor activity"/>
    <property type="evidence" value="ECO:0007669"/>
    <property type="project" value="InterPro"/>
</dbReference>
<feature type="domain" description="HAMP" evidence="8">
    <location>
        <begin position="323"/>
        <end position="375"/>
    </location>
</feature>
<evidence type="ECO:0000259" key="8">
    <source>
        <dbReference type="PROSITE" id="PS50885"/>
    </source>
</evidence>
<dbReference type="Proteomes" id="UP000006683">
    <property type="component" value="Chromosome"/>
</dbReference>
<dbReference type="KEGG" id="fbl:Fbal_3527"/>
<dbReference type="PROSITE" id="PS50111">
    <property type="entry name" value="CHEMOTAXIS_TRANSDUC_2"/>
    <property type="match status" value="1"/>
</dbReference>
<reference evidence="9 10" key="1">
    <citation type="journal article" date="2010" name="Stand. Genomic Sci.">
        <title>Complete genome sequence of Ferrimonas balearica type strain (PAT).</title>
        <authorList>
            <person name="Nolan M."/>
            <person name="Sikorski J."/>
            <person name="Davenport K."/>
            <person name="Lucas S."/>
            <person name="Glavina Del Rio T."/>
            <person name="Tice H."/>
            <person name="Cheng J."/>
            <person name="Goodwin L."/>
            <person name="Pitluck S."/>
            <person name="Liolios K."/>
            <person name="Ivanova N."/>
            <person name="Mavromatis K."/>
            <person name="Ovchinnikova G."/>
            <person name="Pati A."/>
            <person name="Chen A."/>
            <person name="Palaniappan K."/>
            <person name="Land M."/>
            <person name="Hauser L."/>
            <person name="Chang Y."/>
            <person name="Jeffries C."/>
            <person name="Tapia R."/>
            <person name="Brettin T."/>
            <person name="Detter J."/>
            <person name="Han C."/>
            <person name="Yasawong M."/>
            <person name="Rohde M."/>
            <person name="Tindall B."/>
            <person name="Goker M."/>
            <person name="Woyke T."/>
            <person name="Bristow J."/>
            <person name="Eisen J."/>
            <person name="Markowitz V."/>
            <person name="Hugenholtz P."/>
            <person name="Kyrpides N."/>
            <person name="Klenk H."/>
            <person name="Lapidus A."/>
        </authorList>
    </citation>
    <scope>NUCLEOTIDE SEQUENCE [LARGE SCALE GENOMIC DNA]</scope>
    <source>
        <strain evidence="10">DSM 9799 / CCM 4581 / KCTC 23876 / PAT</strain>
    </source>
</reference>
<dbReference type="AlphaFoldDB" id="E1SNR7"/>
<dbReference type="PRINTS" id="PR00260">
    <property type="entry name" value="CHEMTRNSDUCR"/>
</dbReference>
<dbReference type="GO" id="GO:0007165">
    <property type="term" value="P:signal transduction"/>
    <property type="evidence" value="ECO:0007669"/>
    <property type="project" value="UniProtKB-KW"/>
</dbReference>
<dbReference type="SMART" id="SM00283">
    <property type="entry name" value="MA"/>
    <property type="match status" value="1"/>
</dbReference>
<comment type="similarity">
    <text evidence="3">Belongs to the methyl-accepting chemotaxis (MCP) protein family.</text>
</comment>
<dbReference type="SUPFAM" id="SSF58104">
    <property type="entry name" value="Methyl-accepting chemotaxis protein (MCP) signaling domain"/>
    <property type="match status" value="1"/>
</dbReference>
<comment type="subcellular location">
    <subcellularLocation>
        <location evidence="1">Membrane</location>
    </subcellularLocation>
</comment>
<proteinExistence type="inferred from homology"/>
<feature type="transmembrane region" description="Helical" evidence="6">
    <location>
        <begin position="302"/>
        <end position="322"/>
    </location>
</feature>
<evidence type="ECO:0000256" key="4">
    <source>
        <dbReference type="PROSITE-ProRule" id="PRU00284"/>
    </source>
</evidence>
<dbReference type="eggNOG" id="COG0840">
    <property type="taxonomic scope" value="Bacteria"/>
</dbReference>
<evidence type="ECO:0000313" key="9">
    <source>
        <dbReference type="EMBL" id="ADN77724.1"/>
    </source>
</evidence>
<dbReference type="Gene3D" id="1.10.287.950">
    <property type="entry name" value="Methyl-accepting chemotaxis protein"/>
    <property type="match status" value="1"/>
</dbReference>
<dbReference type="GO" id="GO:0016020">
    <property type="term" value="C:membrane"/>
    <property type="evidence" value="ECO:0007669"/>
    <property type="project" value="UniProtKB-SubCell"/>
</dbReference>
<name>E1SNR7_FERBD</name>
<keyword evidence="10" id="KW-1185">Reference proteome</keyword>
<dbReference type="InterPro" id="IPR004089">
    <property type="entry name" value="MCPsignal_dom"/>
</dbReference>
<dbReference type="GO" id="GO:0006935">
    <property type="term" value="P:chemotaxis"/>
    <property type="evidence" value="ECO:0007669"/>
    <property type="project" value="InterPro"/>
</dbReference>
<gene>
    <name evidence="9" type="ordered locus">Fbal_3527</name>
</gene>
<evidence type="ECO:0000256" key="3">
    <source>
        <dbReference type="ARBA" id="ARBA00029447"/>
    </source>
</evidence>
<keyword evidence="6" id="KW-1133">Transmembrane helix</keyword>
<dbReference type="HOGENOM" id="CLU_000445_107_27_6"/>
<dbReference type="InterPro" id="IPR004090">
    <property type="entry name" value="Chemotax_Me-accpt_rcpt"/>
</dbReference>
<dbReference type="STRING" id="550540.Fbal_3527"/>
<evidence type="ECO:0000259" key="7">
    <source>
        <dbReference type="PROSITE" id="PS50111"/>
    </source>
</evidence>
<evidence type="ECO:0000256" key="2">
    <source>
        <dbReference type="ARBA" id="ARBA00023224"/>
    </source>
</evidence>